<dbReference type="EC" id="1.8.3.2" evidence="9"/>
<dbReference type="EMBL" id="NCKU01000421">
    <property type="protein sequence ID" value="RWS15572.1"/>
    <property type="molecule type" value="Genomic_DNA"/>
</dbReference>
<evidence type="ECO:0000256" key="2">
    <source>
        <dbReference type="ARBA" id="ARBA00004569"/>
    </source>
</evidence>
<dbReference type="GO" id="GO:0016971">
    <property type="term" value="F:flavin-dependent sulfhydryl oxidase activity"/>
    <property type="evidence" value="ECO:0007669"/>
    <property type="project" value="InterPro"/>
</dbReference>
<comment type="cofactor">
    <cofactor evidence="1 9">
        <name>FAD</name>
        <dbReference type="ChEBI" id="CHEBI:57692"/>
    </cofactor>
</comment>
<keyword evidence="5 9" id="KW-0560">Oxidoreductase</keyword>
<dbReference type="GO" id="GO:0050660">
    <property type="term" value="F:flavin adenine dinucleotide binding"/>
    <property type="evidence" value="ECO:0007669"/>
    <property type="project" value="TreeGrafter"/>
</dbReference>
<dbReference type="Gene3D" id="1.20.120.310">
    <property type="entry name" value="ERV/ALR sulfhydryl oxidase domain"/>
    <property type="match status" value="1"/>
</dbReference>
<proteinExistence type="predicted"/>
<keyword evidence="13" id="KW-1185">Reference proteome</keyword>
<keyword evidence="3 9" id="KW-0285">Flavoprotein</keyword>
<evidence type="ECO:0000256" key="6">
    <source>
        <dbReference type="ARBA" id="ARBA00023128"/>
    </source>
</evidence>
<evidence type="ECO:0000256" key="8">
    <source>
        <dbReference type="ARBA" id="ARBA00048864"/>
    </source>
</evidence>
<evidence type="ECO:0000256" key="9">
    <source>
        <dbReference type="RuleBase" id="RU371123"/>
    </source>
</evidence>
<dbReference type="PANTHER" id="PTHR12645">
    <property type="entry name" value="ALR/ERV"/>
    <property type="match status" value="1"/>
</dbReference>
<evidence type="ECO:0000313" key="11">
    <source>
        <dbReference type="EMBL" id="RWS08987.1"/>
    </source>
</evidence>
<evidence type="ECO:0000256" key="4">
    <source>
        <dbReference type="ARBA" id="ARBA00022827"/>
    </source>
</evidence>
<dbReference type="Pfam" id="PF04777">
    <property type="entry name" value="Evr1_Alr"/>
    <property type="match status" value="1"/>
</dbReference>
<feature type="domain" description="ERV/ALR sulfhydryl oxidase" evidence="10">
    <location>
        <begin position="45"/>
        <end position="145"/>
    </location>
</feature>
<dbReference type="InterPro" id="IPR017905">
    <property type="entry name" value="ERV/ALR_sulphydryl_oxidase"/>
</dbReference>
<evidence type="ECO:0000256" key="5">
    <source>
        <dbReference type="ARBA" id="ARBA00023002"/>
    </source>
</evidence>
<keyword evidence="6" id="KW-0496">Mitochondrion</keyword>
<dbReference type="SUPFAM" id="SSF69000">
    <property type="entry name" value="FAD-dependent thiol oxidase"/>
    <property type="match status" value="1"/>
</dbReference>
<evidence type="ECO:0000313" key="12">
    <source>
        <dbReference type="EMBL" id="RWS15572.1"/>
    </source>
</evidence>
<evidence type="ECO:0000256" key="3">
    <source>
        <dbReference type="ARBA" id="ARBA00022630"/>
    </source>
</evidence>
<keyword evidence="4 9" id="KW-0274">FAD</keyword>
<dbReference type="AlphaFoldDB" id="A0A443R167"/>
<gene>
    <name evidence="11" type="ORF">B4U79_00139</name>
    <name evidence="12" type="ORF">B4U79_11928</name>
</gene>
<keyword evidence="7" id="KW-1015">Disulfide bond</keyword>
<sequence>MKRDYFDSEPRSNEEIDGKPCRTCVDFKTWAKLTGKSGAKRGKNCPLDKDQLGRNTWSFLHTMAAYFPDRPTDEQQRDMKTFINLFSKFYPCEYCAKDMQVDIANDPPKTGSRSDLSLWFCNLHNKVNKKLGKPLFDCSKVDQRWFHGWDDGSCS</sequence>
<reference evidence="11" key="2">
    <citation type="submission" date="2018-11" db="EMBL/GenBank/DDBJ databases">
        <title>Trombidioid mite genomics.</title>
        <authorList>
            <person name="Dong X."/>
        </authorList>
    </citation>
    <scope>NUCLEOTIDE SEQUENCE</scope>
    <source>
        <strain evidence="11">UoL-WK</strain>
    </source>
</reference>
<accession>A0A443R167</accession>
<dbReference type="EMBL" id="NCKU01002702">
    <property type="protein sequence ID" value="RWS08987.1"/>
    <property type="molecule type" value="Genomic_DNA"/>
</dbReference>
<evidence type="ECO:0000256" key="7">
    <source>
        <dbReference type="ARBA" id="ARBA00023157"/>
    </source>
</evidence>
<dbReference type="PROSITE" id="PS51324">
    <property type="entry name" value="ERV_ALR"/>
    <property type="match status" value="1"/>
</dbReference>
<comment type="caution">
    <text evidence="11">The sequence shown here is derived from an EMBL/GenBank/DDBJ whole genome shotgun (WGS) entry which is preliminary data.</text>
</comment>
<dbReference type="STRING" id="1965070.A0A443R167"/>
<comment type="catalytic activity">
    <reaction evidence="8 9">
        <text>2 R'C(R)SH + O2 = R'C(R)S-S(R)CR' + H2O2</text>
        <dbReference type="Rhea" id="RHEA:17357"/>
        <dbReference type="ChEBI" id="CHEBI:15379"/>
        <dbReference type="ChEBI" id="CHEBI:16240"/>
        <dbReference type="ChEBI" id="CHEBI:16520"/>
        <dbReference type="ChEBI" id="CHEBI:17412"/>
        <dbReference type="EC" id="1.8.3.2"/>
    </reaction>
</comment>
<dbReference type="OrthoDB" id="17199at2759"/>
<evidence type="ECO:0000313" key="13">
    <source>
        <dbReference type="Proteomes" id="UP000285301"/>
    </source>
</evidence>
<dbReference type="FunFam" id="1.20.120.310:FF:000003">
    <property type="entry name" value="Sulfhydryl oxidase"/>
    <property type="match status" value="1"/>
</dbReference>
<reference evidence="11 13" key="1">
    <citation type="journal article" date="2018" name="Gigascience">
        <title>Genomes of trombidid mites reveal novel predicted allergens and laterally-transferred genes associated with secondary metabolism.</title>
        <authorList>
            <person name="Dong X."/>
            <person name="Chaisiri K."/>
            <person name="Xia D."/>
            <person name="Armstrong S.D."/>
            <person name="Fang Y."/>
            <person name="Donnelly M.J."/>
            <person name="Kadowaki T."/>
            <person name="McGarry J.W."/>
            <person name="Darby A.C."/>
            <person name="Makepeace B.L."/>
        </authorList>
    </citation>
    <scope>NUCLEOTIDE SEQUENCE [LARGE SCALE GENOMIC DNA]</scope>
    <source>
        <strain evidence="11">UoL-WK</strain>
    </source>
</reference>
<comment type="subcellular location">
    <subcellularLocation>
        <location evidence="2">Mitochondrion intermembrane space</location>
    </subcellularLocation>
</comment>
<dbReference type="PANTHER" id="PTHR12645:SF0">
    <property type="entry name" value="FAD-LINKED SULFHYDRYL OXIDASE ALR"/>
    <property type="match status" value="1"/>
</dbReference>
<evidence type="ECO:0000259" key="10">
    <source>
        <dbReference type="PROSITE" id="PS51324"/>
    </source>
</evidence>
<organism evidence="11 13">
    <name type="scientific">Dinothrombium tinctorium</name>
    <dbReference type="NCBI Taxonomy" id="1965070"/>
    <lineage>
        <taxon>Eukaryota</taxon>
        <taxon>Metazoa</taxon>
        <taxon>Ecdysozoa</taxon>
        <taxon>Arthropoda</taxon>
        <taxon>Chelicerata</taxon>
        <taxon>Arachnida</taxon>
        <taxon>Acari</taxon>
        <taxon>Acariformes</taxon>
        <taxon>Trombidiformes</taxon>
        <taxon>Prostigmata</taxon>
        <taxon>Anystina</taxon>
        <taxon>Parasitengona</taxon>
        <taxon>Trombidioidea</taxon>
        <taxon>Trombidiidae</taxon>
        <taxon>Dinothrombium</taxon>
    </lineage>
</organism>
<evidence type="ECO:0000256" key="1">
    <source>
        <dbReference type="ARBA" id="ARBA00001974"/>
    </source>
</evidence>
<dbReference type="InterPro" id="IPR036774">
    <property type="entry name" value="ERV/ALR_sulphydryl_oxid_sf"/>
</dbReference>
<dbReference type="GO" id="GO:0005758">
    <property type="term" value="C:mitochondrial intermembrane space"/>
    <property type="evidence" value="ECO:0007669"/>
    <property type="project" value="UniProtKB-SubCell"/>
</dbReference>
<name>A0A443R167_9ACAR</name>
<dbReference type="InterPro" id="IPR039799">
    <property type="entry name" value="ALR/ERV"/>
</dbReference>
<dbReference type="Proteomes" id="UP000285301">
    <property type="component" value="Unassembled WGS sequence"/>
</dbReference>
<protein>
    <recommendedName>
        <fullName evidence="9">Sulfhydryl oxidase</fullName>
        <ecNumber evidence="9">1.8.3.2</ecNumber>
    </recommendedName>
</protein>